<reference evidence="1 2" key="1">
    <citation type="submission" date="2019-11" db="EMBL/GenBank/DDBJ databases">
        <title>Novel species isolated from a subtropical stream in China.</title>
        <authorList>
            <person name="Lu H."/>
        </authorList>
    </citation>
    <scope>NUCLEOTIDE SEQUENCE [LARGE SCALE GENOMIC DNA]</scope>
    <source>
        <strain evidence="1 2">FT80W</strain>
    </source>
</reference>
<evidence type="ECO:0000313" key="2">
    <source>
        <dbReference type="Proteomes" id="UP000433309"/>
    </source>
</evidence>
<comment type="caution">
    <text evidence="1">The sequence shown here is derived from an EMBL/GenBank/DDBJ whole genome shotgun (WGS) entry which is preliminary data.</text>
</comment>
<keyword evidence="2" id="KW-1185">Reference proteome</keyword>
<accession>A0A6I2KZJ2</accession>
<evidence type="ECO:0000313" key="1">
    <source>
        <dbReference type="EMBL" id="MRW89439.1"/>
    </source>
</evidence>
<organism evidence="1 2">
    <name type="scientific">Duganella guangzhouensis</name>
    <dbReference type="NCBI Taxonomy" id="2666084"/>
    <lineage>
        <taxon>Bacteria</taxon>
        <taxon>Pseudomonadati</taxon>
        <taxon>Pseudomonadota</taxon>
        <taxon>Betaproteobacteria</taxon>
        <taxon>Burkholderiales</taxon>
        <taxon>Oxalobacteraceae</taxon>
        <taxon>Telluria group</taxon>
        <taxon>Duganella</taxon>
    </lineage>
</organism>
<gene>
    <name evidence="1" type="ORF">GJ699_05535</name>
</gene>
<dbReference type="RefSeq" id="WP_154373879.1">
    <property type="nucleotide sequence ID" value="NZ_WKJK01000002.1"/>
</dbReference>
<protein>
    <submittedName>
        <fullName evidence="1">Uncharacterized protein</fullName>
    </submittedName>
</protein>
<dbReference type="EMBL" id="WKJK01000002">
    <property type="protein sequence ID" value="MRW89439.1"/>
    <property type="molecule type" value="Genomic_DNA"/>
</dbReference>
<sequence>MKITSGKIVAGQIVVEDMPFDEGATVTVFSREDSDSFELSVEQEAELLASAAEADHGETIPASELLKSLRPQT</sequence>
<proteinExistence type="predicted"/>
<dbReference type="AlphaFoldDB" id="A0A6I2KZJ2"/>
<dbReference type="Proteomes" id="UP000433309">
    <property type="component" value="Unassembled WGS sequence"/>
</dbReference>
<name>A0A6I2KZJ2_9BURK</name>